<keyword evidence="7 8" id="KW-0694">RNA-binding</keyword>
<evidence type="ECO:0000256" key="6">
    <source>
        <dbReference type="ARBA" id="ARBA00022842"/>
    </source>
</evidence>
<gene>
    <name evidence="8" type="primary">pnp</name>
    <name evidence="10" type="ORF">H9741_05075</name>
</gene>
<dbReference type="CDD" id="cd02393">
    <property type="entry name" value="KH-I_PNPase"/>
    <property type="match status" value="1"/>
</dbReference>
<evidence type="ECO:0000313" key="11">
    <source>
        <dbReference type="Proteomes" id="UP000824204"/>
    </source>
</evidence>
<evidence type="ECO:0000256" key="4">
    <source>
        <dbReference type="ARBA" id="ARBA00022695"/>
    </source>
</evidence>
<reference evidence="10" key="1">
    <citation type="journal article" date="2021" name="PeerJ">
        <title>Extensive microbial diversity within the chicken gut microbiome revealed by metagenomics and culture.</title>
        <authorList>
            <person name="Gilroy R."/>
            <person name="Ravi A."/>
            <person name="Getino M."/>
            <person name="Pursley I."/>
            <person name="Horton D.L."/>
            <person name="Alikhan N.F."/>
            <person name="Baker D."/>
            <person name="Gharbi K."/>
            <person name="Hall N."/>
            <person name="Watson M."/>
            <person name="Adriaenssens E.M."/>
            <person name="Foster-Nyarko E."/>
            <person name="Jarju S."/>
            <person name="Secka A."/>
            <person name="Antonio M."/>
            <person name="Oren A."/>
            <person name="Chaudhuri R.R."/>
            <person name="La Ragione R."/>
            <person name="Hildebrand F."/>
            <person name="Pallen M.J."/>
        </authorList>
    </citation>
    <scope>NUCLEOTIDE SEQUENCE</scope>
    <source>
        <strain evidence="10">811</strain>
    </source>
</reference>
<dbReference type="InterPro" id="IPR012340">
    <property type="entry name" value="NA-bd_OB-fold"/>
</dbReference>
<evidence type="ECO:0000256" key="2">
    <source>
        <dbReference type="ARBA" id="ARBA00022490"/>
    </source>
</evidence>
<dbReference type="FunFam" id="3.30.230.70:FF:000001">
    <property type="entry name" value="Polyribonucleotide nucleotidyltransferase"/>
    <property type="match status" value="1"/>
</dbReference>
<dbReference type="SMART" id="SM00316">
    <property type="entry name" value="S1"/>
    <property type="match status" value="1"/>
</dbReference>
<dbReference type="GO" id="GO:0000175">
    <property type="term" value="F:3'-5'-RNA exonuclease activity"/>
    <property type="evidence" value="ECO:0007669"/>
    <property type="project" value="TreeGrafter"/>
</dbReference>
<dbReference type="Gene3D" id="3.30.230.70">
    <property type="entry name" value="GHMP Kinase, N-terminal domain"/>
    <property type="match status" value="2"/>
</dbReference>
<name>A0A9D1V877_9FIRM</name>
<comment type="function">
    <text evidence="8">Involved in mRNA degradation. Catalyzes the phosphorolysis of single-stranded polyribonucleotides processively in the 3'- to 5'-direction.</text>
</comment>
<evidence type="ECO:0000256" key="5">
    <source>
        <dbReference type="ARBA" id="ARBA00022723"/>
    </source>
</evidence>
<dbReference type="GO" id="GO:0005829">
    <property type="term" value="C:cytosol"/>
    <property type="evidence" value="ECO:0007669"/>
    <property type="project" value="TreeGrafter"/>
</dbReference>
<dbReference type="GO" id="GO:0004654">
    <property type="term" value="F:polyribonucleotide nucleotidyltransferase activity"/>
    <property type="evidence" value="ECO:0007669"/>
    <property type="project" value="UniProtKB-UniRule"/>
</dbReference>
<dbReference type="NCBIfam" id="NF008805">
    <property type="entry name" value="PRK11824.1"/>
    <property type="match status" value="1"/>
</dbReference>
<dbReference type="InterPro" id="IPR015848">
    <property type="entry name" value="PNPase_PH_RNA-bd_bac/org-type"/>
</dbReference>
<keyword evidence="3 8" id="KW-0808">Transferase</keyword>
<dbReference type="PANTHER" id="PTHR11252:SF0">
    <property type="entry name" value="POLYRIBONUCLEOTIDE NUCLEOTIDYLTRANSFERASE 1, MITOCHONDRIAL"/>
    <property type="match status" value="1"/>
</dbReference>
<dbReference type="Pfam" id="PF03725">
    <property type="entry name" value="RNase_PH_C"/>
    <property type="match status" value="2"/>
</dbReference>
<dbReference type="NCBIfam" id="TIGR03591">
    <property type="entry name" value="polynuc_phos"/>
    <property type="match status" value="1"/>
</dbReference>
<proteinExistence type="inferred from homology"/>
<sequence>MTKNFRQFETEVGGRKVVVETGKYAEQANGSCIVRCGDTVVMVNVTMSETPREGMDFFPLQVDFEEKMYAVGKIPGGFKKREGRTSDKGILTSRLIDRPIRPLFPKGLYNDVVVIATALSVDTNIPPEPFAMMGSSIALSISDIPWAGPTGSVQVGLVDGRYVINPDNTQREKSVLTLSLSGTKDAIMMVEAGAKEISDEEMVNAILFGHEEIKKQCAFIEQIRKEIGKPKRQMELYHVPEDIDAAVRAYASDMLDKALDEFDRQAREEKQDAVEKDVLAHFADTYPDKAREIKDSLYYLTKEKVRAKILEGVRPDGRSLKEIRPIWCETGILPRVHGSAVFTRGQTQVLSTCTLGTLSEVQKLDGLDDEVSKRYMHQYNFPGYSTGEAKGLKSPGRREIGHGALAERALEPVVPSAEEFPYAIRMVSDVLSSNGSTSQASVCGSTLALMDAGVPIKAPVAGCAMGLIKDTNSDRVAILTDIQGLEDFLGDMDFKVAGTEKGITAIQMDIKIKGISEEILRRAIAQANEGRQFILGKMLEVLPAPRVELSKFAPKIISFTINPDKIREVIGSGGKVINKIIEETGVKIDIDDDGKVCIATYGENTENAERAKAIILSIARDPEVGDMFIGSVVRILSNIGAFVELAPGKDGMIHISKMSDRRIAKVEDVLNIGDMVKVEIIKIGEKGIDLKLLEKMEG</sequence>
<reference evidence="10" key="2">
    <citation type="submission" date="2021-04" db="EMBL/GenBank/DDBJ databases">
        <authorList>
            <person name="Gilroy R."/>
        </authorList>
    </citation>
    <scope>NUCLEOTIDE SEQUENCE</scope>
    <source>
        <strain evidence="10">811</strain>
    </source>
</reference>
<dbReference type="SUPFAM" id="SSF54791">
    <property type="entry name" value="Eukaryotic type KH-domain (KH-domain type I)"/>
    <property type="match status" value="1"/>
</dbReference>
<dbReference type="InterPro" id="IPR015847">
    <property type="entry name" value="ExoRNase_PH_dom2"/>
</dbReference>
<dbReference type="Pfam" id="PF00013">
    <property type="entry name" value="KH_1"/>
    <property type="match status" value="1"/>
</dbReference>
<keyword evidence="4 8" id="KW-0548">Nucleotidyltransferase</keyword>
<dbReference type="HAMAP" id="MF_01595">
    <property type="entry name" value="PNPase"/>
    <property type="match status" value="1"/>
</dbReference>
<dbReference type="Gene3D" id="3.30.1370.10">
    <property type="entry name" value="K Homology domain, type 1"/>
    <property type="match status" value="1"/>
</dbReference>
<dbReference type="Gene3D" id="2.40.50.140">
    <property type="entry name" value="Nucleic acid-binding proteins"/>
    <property type="match status" value="1"/>
</dbReference>
<evidence type="ECO:0000259" key="9">
    <source>
        <dbReference type="PROSITE" id="PS50126"/>
    </source>
</evidence>
<comment type="similarity">
    <text evidence="1 8">Belongs to the polyribonucleotide nucleotidyltransferase family.</text>
</comment>
<dbReference type="InterPro" id="IPR027408">
    <property type="entry name" value="PNPase/RNase_PH_dom_sf"/>
</dbReference>
<dbReference type="InterPro" id="IPR004088">
    <property type="entry name" value="KH_dom_type_1"/>
</dbReference>
<dbReference type="Pfam" id="PF00575">
    <property type="entry name" value="S1"/>
    <property type="match status" value="1"/>
</dbReference>
<dbReference type="InterPro" id="IPR012162">
    <property type="entry name" value="PNPase"/>
</dbReference>
<dbReference type="InterPro" id="IPR004087">
    <property type="entry name" value="KH_dom"/>
</dbReference>
<dbReference type="InterPro" id="IPR036456">
    <property type="entry name" value="PNPase_PH_RNA-bd_sf"/>
</dbReference>
<dbReference type="PROSITE" id="PS50084">
    <property type="entry name" value="KH_TYPE_1"/>
    <property type="match status" value="1"/>
</dbReference>
<dbReference type="Pfam" id="PF03726">
    <property type="entry name" value="PNPase"/>
    <property type="match status" value="1"/>
</dbReference>
<dbReference type="InterPro" id="IPR036345">
    <property type="entry name" value="ExoRNase_PH_dom2_sf"/>
</dbReference>
<dbReference type="InterPro" id="IPR001247">
    <property type="entry name" value="ExoRNase_PH_dom1"/>
</dbReference>
<evidence type="ECO:0000256" key="1">
    <source>
        <dbReference type="ARBA" id="ARBA00007404"/>
    </source>
</evidence>
<dbReference type="SUPFAM" id="SSF55666">
    <property type="entry name" value="Ribonuclease PH domain 2-like"/>
    <property type="match status" value="2"/>
</dbReference>
<organism evidence="10 11">
    <name type="scientific">Candidatus Borkfalkia faecipullorum</name>
    <dbReference type="NCBI Taxonomy" id="2838510"/>
    <lineage>
        <taxon>Bacteria</taxon>
        <taxon>Bacillati</taxon>
        <taxon>Bacillota</taxon>
        <taxon>Clostridia</taxon>
        <taxon>Christensenellales</taxon>
        <taxon>Christensenellaceae</taxon>
        <taxon>Candidatus Borkfalkia</taxon>
    </lineage>
</organism>
<evidence type="ECO:0000256" key="3">
    <source>
        <dbReference type="ARBA" id="ARBA00022679"/>
    </source>
</evidence>
<evidence type="ECO:0000256" key="7">
    <source>
        <dbReference type="ARBA" id="ARBA00022884"/>
    </source>
</evidence>
<feature type="domain" description="S1 motif" evidence="9">
    <location>
        <begin position="625"/>
        <end position="695"/>
    </location>
</feature>
<dbReference type="InterPro" id="IPR003029">
    <property type="entry name" value="S1_domain"/>
</dbReference>
<dbReference type="GO" id="GO:0000287">
    <property type="term" value="F:magnesium ion binding"/>
    <property type="evidence" value="ECO:0007669"/>
    <property type="project" value="UniProtKB-UniRule"/>
</dbReference>
<accession>A0A9D1V877</accession>
<dbReference type="InterPro" id="IPR036612">
    <property type="entry name" value="KH_dom_type_1_sf"/>
</dbReference>
<dbReference type="SUPFAM" id="SSF46915">
    <property type="entry name" value="Polynucleotide phosphorylase/guanosine pentaphosphate synthase (PNPase/GPSI), domain 3"/>
    <property type="match status" value="1"/>
</dbReference>
<evidence type="ECO:0000256" key="8">
    <source>
        <dbReference type="HAMAP-Rule" id="MF_01595"/>
    </source>
</evidence>
<dbReference type="GO" id="GO:0003723">
    <property type="term" value="F:RNA binding"/>
    <property type="evidence" value="ECO:0007669"/>
    <property type="project" value="UniProtKB-UniRule"/>
</dbReference>
<dbReference type="Proteomes" id="UP000824204">
    <property type="component" value="Unassembled WGS sequence"/>
</dbReference>
<dbReference type="SUPFAM" id="SSF50249">
    <property type="entry name" value="Nucleic acid-binding proteins"/>
    <property type="match status" value="1"/>
</dbReference>
<dbReference type="InterPro" id="IPR020568">
    <property type="entry name" value="Ribosomal_Su5_D2-typ_SF"/>
</dbReference>
<dbReference type="EC" id="2.7.7.8" evidence="8"/>
<dbReference type="CDD" id="cd11364">
    <property type="entry name" value="RNase_PH_PNPase_2"/>
    <property type="match status" value="1"/>
</dbReference>
<dbReference type="SUPFAM" id="SSF54211">
    <property type="entry name" value="Ribosomal protein S5 domain 2-like"/>
    <property type="match status" value="2"/>
</dbReference>
<comment type="cofactor">
    <cofactor evidence="8">
        <name>Mg(2+)</name>
        <dbReference type="ChEBI" id="CHEBI:18420"/>
    </cofactor>
</comment>
<dbReference type="GO" id="GO:0006396">
    <property type="term" value="P:RNA processing"/>
    <property type="evidence" value="ECO:0007669"/>
    <property type="project" value="InterPro"/>
</dbReference>
<keyword evidence="6 8" id="KW-0460">Magnesium</keyword>
<dbReference type="PIRSF" id="PIRSF005499">
    <property type="entry name" value="PNPase"/>
    <property type="match status" value="1"/>
</dbReference>
<dbReference type="FunFam" id="3.30.1370.10:FF:000001">
    <property type="entry name" value="Polyribonucleotide nucleotidyltransferase"/>
    <property type="match status" value="1"/>
</dbReference>
<keyword evidence="2 8" id="KW-0963">Cytoplasm</keyword>
<comment type="caution">
    <text evidence="10">The sequence shown here is derived from an EMBL/GenBank/DDBJ whole genome shotgun (WGS) entry which is preliminary data.</text>
</comment>
<dbReference type="SMART" id="SM00322">
    <property type="entry name" value="KH"/>
    <property type="match status" value="1"/>
</dbReference>
<dbReference type="PANTHER" id="PTHR11252">
    <property type="entry name" value="POLYRIBONUCLEOTIDE NUCLEOTIDYLTRANSFERASE"/>
    <property type="match status" value="1"/>
</dbReference>
<dbReference type="Pfam" id="PF01138">
    <property type="entry name" value="RNase_PH"/>
    <property type="match status" value="2"/>
</dbReference>
<dbReference type="FunFam" id="3.30.230.70:FF:000002">
    <property type="entry name" value="Polyribonucleotide nucleotidyltransferase"/>
    <property type="match status" value="1"/>
</dbReference>
<dbReference type="GO" id="GO:0006402">
    <property type="term" value="P:mRNA catabolic process"/>
    <property type="evidence" value="ECO:0007669"/>
    <property type="project" value="UniProtKB-UniRule"/>
</dbReference>
<comment type="catalytic activity">
    <reaction evidence="8">
        <text>RNA(n+1) + phosphate = RNA(n) + a ribonucleoside 5'-diphosphate</text>
        <dbReference type="Rhea" id="RHEA:22096"/>
        <dbReference type="Rhea" id="RHEA-COMP:14527"/>
        <dbReference type="Rhea" id="RHEA-COMP:17342"/>
        <dbReference type="ChEBI" id="CHEBI:43474"/>
        <dbReference type="ChEBI" id="CHEBI:57930"/>
        <dbReference type="ChEBI" id="CHEBI:140395"/>
        <dbReference type="EC" id="2.7.7.8"/>
    </reaction>
</comment>
<feature type="binding site" evidence="8">
    <location>
        <position position="487"/>
    </location>
    <ligand>
        <name>Mg(2+)</name>
        <dbReference type="ChEBI" id="CHEBI:18420"/>
    </ligand>
</feature>
<dbReference type="EMBL" id="DXFX01000067">
    <property type="protein sequence ID" value="HIX07819.1"/>
    <property type="molecule type" value="Genomic_DNA"/>
</dbReference>
<dbReference type="CDD" id="cd11363">
    <property type="entry name" value="RNase_PH_PNPase_1"/>
    <property type="match status" value="1"/>
</dbReference>
<keyword evidence="5 8" id="KW-0479">Metal-binding</keyword>
<protein>
    <recommendedName>
        <fullName evidence="8">Polyribonucleotide nucleotidyltransferase</fullName>
        <ecNumber evidence="8">2.7.7.8</ecNumber>
    </recommendedName>
    <alternativeName>
        <fullName evidence="8">Polynucleotide phosphorylase</fullName>
        <shortName evidence="8">PNPase</shortName>
    </alternativeName>
</protein>
<dbReference type="PROSITE" id="PS50126">
    <property type="entry name" value="S1"/>
    <property type="match status" value="1"/>
</dbReference>
<dbReference type="AlphaFoldDB" id="A0A9D1V877"/>
<feature type="binding site" evidence="8">
    <location>
        <position position="493"/>
    </location>
    <ligand>
        <name>Mg(2+)</name>
        <dbReference type="ChEBI" id="CHEBI:18420"/>
    </ligand>
</feature>
<comment type="subcellular location">
    <subcellularLocation>
        <location evidence="8">Cytoplasm</location>
    </subcellularLocation>
</comment>
<evidence type="ECO:0000313" key="10">
    <source>
        <dbReference type="EMBL" id="HIX07819.1"/>
    </source>
</evidence>